<dbReference type="EMBL" id="JAHKKG010000009">
    <property type="protein sequence ID" value="MBU2667656.1"/>
    <property type="molecule type" value="Genomic_DNA"/>
</dbReference>
<evidence type="ECO:0000313" key="2">
    <source>
        <dbReference type="Proteomes" id="UP001519654"/>
    </source>
</evidence>
<organism evidence="1 2">
    <name type="scientific">Paractinoplanes bogorensis</name>
    <dbReference type="NCBI Taxonomy" id="1610840"/>
    <lineage>
        <taxon>Bacteria</taxon>
        <taxon>Bacillati</taxon>
        <taxon>Actinomycetota</taxon>
        <taxon>Actinomycetes</taxon>
        <taxon>Micromonosporales</taxon>
        <taxon>Micromonosporaceae</taxon>
        <taxon>Paractinoplanes</taxon>
    </lineage>
</organism>
<dbReference type="Proteomes" id="UP001519654">
    <property type="component" value="Unassembled WGS sequence"/>
</dbReference>
<sequence>MDRLDQVLDSALPLLRRAEEVLEAAGAPPGHPVWAQLRRVRLMPADAALAVAELRPSALVEAEPELRADARVCVEIAAALPPPDEWEGEAADAYDDLRRRAATHLSGDHDSLDERFEASADLAAALHDWMTRARDNLAAVLAEALTSAEALTLASPASLPPGAAEIEAAAGLTAHILQTVATDYAEAEDLLLGSQQLADPLPL</sequence>
<reference evidence="1 2" key="1">
    <citation type="submission" date="2021-06" db="EMBL/GenBank/DDBJ databases">
        <title>Actinoplanes lichenicola sp. nov., and Actinoplanes ovalisporus sp. nov., isolated from lichen in Thailand.</title>
        <authorList>
            <person name="Saeng-In P."/>
            <person name="Kanchanasin P."/>
            <person name="Yuki M."/>
            <person name="Kudo T."/>
            <person name="Ohkuma M."/>
            <person name="Phongsopitanun W."/>
            <person name="Tanasupawat S."/>
        </authorList>
    </citation>
    <scope>NUCLEOTIDE SEQUENCE [LARGE SCALE GENOMIC DNA]</scope>
    <source>
        <strain evidence="1 2">NBRC 110975</strain>
    </source>
</reference>
<dbReference type="RefSeq" id="WP_215791893.1">
    <property type="nucleotide sequence ID" value="NZ_JAHKKG010000009.1"/>
</dbReference>
<accession>A0ABS5YX66</accession>
<keyword evidence="2" id="KW-1185">Reference proteome</keyword>
<name>A0ABS5YX66_9ACTN</name>
<comment type="caution">
    <text evidence="1">The sequence shown here is derived from an EMBL/GenBank/DDBJ whole genome shotgun (WGS) entry which is preliminary data.</text>
</comment>
<evidence type="ECO:0000313" key="1">
    <source>
        <dbReference type="EMBL" id="MBU2667656.1"/>
    </source>
</evidence>
<protein>
    <submittedName>
        <fullName evidence="1">Uncharacterized protein</fullName>
    </submittedName>
</protein>
<gene>
    <name evidence="1" type="ORF">KOI35_29500</name>
</gene>
<proteinExistence type="predicted"/>